<keyword evidence="4" id="KW-1185">Reference proteome</keyword>
<keyword evidence="1" id="KW-0732">Signal</keyword>
<dbReference type="EMBL" id="JBHMDO010000033">
    <property type="protein sequence ID" value="MFB9328068.1"/>
    <property type="molecule type" value="Genomic_DNA"/>
</dbReference>
<dbReference type="SUPFAM" id="SSF50998">
    <property type="entry name" value="Quinoprotein alcohol dehydrogenase-like"/>
    <property type="match status" value="1"/>
</dbReference>
<comment type="caution">
    <text evidence="3">The sequence shown here is derived from an EMBL/GenBank/DDBJ whole genome shotgun (WGS) entry which is preliminary data.</text>
</comment>
<dbReference type="InterPro" id="IPR018391">
    <property type="entry name" value="PQQ_b-propeller_rpt"/>
</dbReference>
<accession>A0ABV5KV33</accession>
<proteinExistence type="predicted"/>
<dbReference type="PANTHER" id="PTHR34512">
    <property type="entry name" value="CELL SURFACE PROTEIN"/>
    <property type="match status" value="1"/>
</dbReference>
<dbReference type="PANTHER" id="PTHR34512:SF30">
    <property type="entry name" value="OUTER MEMBRANE PROTEIN ASSEMBLY FACTOR BAMB"/>
    <property type="match status" value="1"/>
</dbReference>
<dbReference type="RefSeq" id="WP_377497016.1">
    <property type="nucleotide sequence ID" value="NZ_JBHMDO010000033.1"/>
</dbReference>
<evidence type="ECO:0000313" key="3">
    <source>
        <dbReference type="EMBL" id="MFB9328068.1"/>
    </source>
</evidence>
<name>A0ABV5KV33_9BACL</name>
<dbReference type="InterPro" id="IPR002372">
    <property type="entry name" value="PQQ_rpt_dom"/>
</dbReference>
<feature type="signal peptide" evidence="1">
    <location>
        <begin position="1"/>
        <end position="27"/>
    </location>
</feature>
<dbReference type="InterPro" id="IPR011047">
    <property type="entry name" value="Quinoprotein_ADH-like_sf"/>
</dbReference>
<reference evidence="3 4" key="1">
    <citation type="submission" date="2024-09" db="EMBL/GenBank/DDBJ databases">
        <authorList>
            <person name="Sun Q."/>
            <person name="Mori K."/>
        </authorList>
    </citation>
    <scope>NUCLEOTIDE SEQUENCE [LARGE SCALE GENOMIC DNA]</scope>
    <source>
        <strain evidence="3 4">TISTR 2452</strain>
    </source>
</reference>
<dbReference type="Gene3D" id="2.130.10.10">
    <property type="entry name" value="YVTN repeat-like/Quinoprotein amine dehydrogenase"/>
    <property type="match status" value="1"/>
</dbReference>
<evidence type="ECO:0000259" key="2">
    <source>
        <dbReference type="Pfam" id="PF13360"/>
    </source>
</evidence>
<dbReference type="Proteomes" id="UP001589747">
    <property type="component" value="Unassembled WGS sequence"/>
</dbReference>
<dbReference type="InterPro" id="IPR015943">
    <property type="entry name" value="WD40/YVTN_repeat-like_dom_sf"/>
</dbReference>
<feature type="domain" description="Pyrrolo-quinoline quinone repeat" evidence="2">
    <location>
        <begin position="127"/>
        <end position="365"/>
    </location>
</feature>
<dbReference type="Pfam" id="PF13360">
    <property type="entry name" value="PQQ_2"/>
    <property type="match status" value="1"/>
</dbReference>
<dbReference type="SMART" id="SM00564">
    <property type="entry name" value="PQQ"/>
    <property type="match status" value="4"/>
</dbReference>
<evidence type="ECO:0000256" key="1">
    <source>
        <dbReference type="SAM" id="SignalP"/>
    </source>
</evidence>
<protein>
    <submittedName>
        <fullName evidence="3">PQQ-binding-like beta-propeller repeat protein</fullName>
    </submittedName>
</protein>
<organism evidence="3 4">
    <name type="scientific">Paenibacillus aurantiacus</name>
    <dbReference type="NCBI Taxonomy" id="1936118"/>
    <lineage>
        <taxon>Bacteria</taxon>
        <taxon>Bacillati</taxon>
        <taxon>Bacillota</taxon>
        <taxon>Bacilli</taxon>
        <taxon>Bacillales</taxon>
        <taxon>Paenibacillaceae</taxon>
        <taxon>Paenibacillus</taxon>
    </lineage>
</organism>
<feature type="chain" id="PRO_5046909006" evidence="1">
    <location>
        <begin position="28"/>
        <end position="456"/>
    </location>
</feature>
<evidence type="ECO:0000313" key="4">
    <source>
        <dbReference type="Proteomes" id="UP001589747"/>
    </source>
</evidence>
<gene>
    <name evidence="3" type="ORF">ACFFSY_19245</name>
</gene>
<sequence>MRRLKQRSLIRVVTMGSALFILGTALAATTSSVSAEQPILSRSTSIGIGQSVTQAKTAWSIPLAVFSETGWARTVAIAEEGRVFALIGSGQLAAYDGASGKRLWTYGKSLKPLLAYDQGTVYGLTAEGSIYAITSGGTRKWVSAIGAKGAERITVTGDTVYVTKDRVLYALERATGKLRWKVAEKREEFYLSGYPEVRETEEIVLRMYYVEGAHSSNQVNAYDKRTGKLLWRYSDVGLLLEVRDGLVYVTMDWFMIGDNDPTSKSLQIDEIELQTGKRRDGRVFTWNVQPDSAADHRFGGSGGSALIDGTAIYIFQDDVVAQYNFPAYEQGEKPVKQWKAPDPTQYVPLYKVHQGRLLYQHDQDHAIGMLKTVNGGFVRTPYGINVIQTDLYGNGLYLGLADGSLLAYDYAALKPIFSVKTSGRNFEPTLKSGGMLYVRSGGKLMAVKLPSNLATS</sequence>